<feature type="transmembrane region" description="Helical" evidence="1">
    <location>
        <begin position="90"/>
        <end position="111"/>
    </location>
</feature>
<sequence length="346" mass="37018">MAFAFGVSLTLSIVSEPWSRNQRLAKERILVGYGAVSVTIGSVVSIGAMVVVLSMNASVLVVAMAGLAVFTTTVRSAMRYLQVHHGWWRRIVVAEALNLTAFLLVLAIGMLVKLDQLEVLCTAWGTAGLLSLLAGWPLERHDFGSLTKWFRRQWVEIKPLLRDSVLMDVGSIFAPLLLISPLGVHGFGTYRAVSNVAAPVRLLLNPLRAVIGKGNVSLRDLRDRRAIILLSVGIFSGVAASLALMLVGWLGLEVGVLASLTEHAVAVGIFVSGNFLGHYAYIRCRHTGTGRRLLVNRLIQTGLMLLLPLLGAFVGGLGAAIWGLSLATVISGAAWILSDRPGAVGE</sequence>
<proteinExistence type="predicted"/>
<evidence type="ECO:0008006" key="4">
    <source>
        <dbReference type="Google" id="ProtNLM"/>
    </source>
</evidence>
<reference evidence="2 3" key="1">
    <citation type="submission" date="2024-05" db="EMBL/GenBank/DDBJ databases">
        <authorList>
            <person name="Yi C."/>
        </authorList>
    </citation>
    <scope>NUCLEOTIDE SEQUENCE [LARGE SCALE GENOMIC DNA]</scope>
    <source>
        <strain evidence="2 3">XS13</strain>
    </source>
</reference>
<name>A0ABV0II93_9MICC</name>
<protein>
    <recommendedName>
        <fullName evidence="4">Polysaccharide biosynthesis protein</fullName>
    </recommendedName>
</protein>
<evidence type="ECO:0000256" key="1">
    <source>
        <dbReference type="SAM" id="Phobius"/>
    </source>
</evidence>
<organism evidence="2 3">
    <name type="scientific">Citricoccus nitrophenolicus</name>
    <dbReference type="NCBI Taxonomy" id="863575"/>
    <lineage>
        <taxon>Bacteria</taxon>
        <taxon>Bacillati</taxon>
        <taxon>Actinomycetota</taxon>
        <taxon>Actinomycetes</taxon>
        <taxon>Micrococcales</taxon>
        <taxon>Micrococcaceae</taxon>
        <taxon>Citricoccus</taxon>
    </lineage>
</organism>
<feature type="transmembrane region" description="Helical" evidence="1">
    <location>
        <begin position="264"/>
        <end position="282"/>
    </location>
</feature>
<dbReference type="Proteomes" id="UP001484097">
    <property type="component" value="Unassembled WGS sequence"/>
</dbReference>
<gene>
    <name evidence="2" type="ORF">ABDK96_08430</name>
</gene>
<evidence type="ECO:0000313" key="3">
    <source>
        <dbReference type="Proteomes" id="UP001484097"/>
    </source>
</evidence>
<feature type="transmembrane region" description="Helical" evidence="1">
    <location>
        <begin position="59"/>
        <end position="78"/>
    </location>
</feature>
<keyword evidence="3" id="KW-1185">Reference proteome</keyword>
<keyword evidence="1" id="KW-0812">Transmembrane</keyword>
<feature type="transmembrane region" description="Helical" evidence="1">
    <location>
        <begin position="227"/>
        <end position="252"/>
    </location>
</feature>
<dbReference type="RefSeq" id="WP_347920364.1">
    <property type="nucleotide sequence ID" value="NZ_JBDXMX010000003.1"/>
</dbReference>
<accession>A0ABV0II93</accession>
<keyword evidence="1" id="KW-1133">Transmembrane helix</keyword>
<comment type="caution">
    <text evidence="2">The sequence shown here is derived from an EMBL/GenBank/DDBJ whole genome shotgun (WGS) entry which is preliminary data.</text>
</comment>
<dbReference type="EMBL" id="JBDXMX010000003">
    <property type="protein sequence ID" value="MEO9247703.1"/>
    <property type="molecule type" value="Genomic_DNA"/>
</dbReference>
<evidence type="ECO:0000313" key="2">
    <source>
        <dbReference type="EMBL" id="MEO9247703.1"/>
    </source>
</evidence>
<keyword evidence="1" id="KW-0472">Membrane</keyword>
<feature type="transmembrane region" description="Helical" evidence="1">
    <location>
        <begin position="30"/>
        <end position="53"/>
    </location>
</feature>
<feature type="transmembrane region" description="Helical" evidence="1">
    <location>
        <begin position="294"/>
        <end position="313"/>
    </location>
</feature>